<dbReference type="Gene3D" id="1.10.287.110">
    <property type="entry name" value="DnaJ domain"/>
    <property type="match status" value="1"/>
</dbReference>
<dbReference type="InterPro" id="IPR050817">
    <property type="entry name" value="DjlA_DnaK_co-chaperone"/>
</dbReference>
<feature type="compositionally biased region" description="Low complexity" evidence="1">
    <location>
        <begin position="333"/>
        <end position="350"/>
    </location>
</feature>
<feature type="compositionally biased region" description="Low complexity" evidence="1">
    <location>
        <begin position="372"/>
        <end position="383"/>
    </location>
</feature>
<evidence type="ECO:0000256" key="1">
    <source>
        <dbReference type="SAM" id="MobiDB-lite"/>
    </source>
</evidence>
<feature type="region of interest" description="Disordered" evidence="1">
    <location>
        <begin position="94"/>
        <end position="176"/>
    </location>
</feature>
<proteinExistence type="predicted"/>
<dbReference type="OrthoDB" id="10250354at2759"/>
<keyword evidence="4" id="KW-1185">Reference proteome</keyword>
<feature type="region of interest" description="Disordered" evidence="1">
    <location>
        <begin position="211"/>
        <end position="429"/>
    </location>
</feature>
<feature type="compositionally biased region" description="Pro residues" evidence="1">
    <location>
        <begin position="409"/>
        <end position="425"/>
    </location>
</feature>
<feature type="compositionally biased region" description="Low complexity" evidence="1">
    <location>
        <begin position="292"/>
        <end position="307"/>
    </location>
</feature>
<dbReference type="PRINTS" id="PR00625">
    <property type="entry name" value="JDOMAIN"/>
</dbReference>
<feature type="compositionally biased region" description="Basic and acidic residues" evidence="1">
    <location>
        <begin position="233"/>
        <end position="243"/>
    </location>
</feature>
<dbReference type="InterPro" id="IPR001623">
    <property type="entry name" value="DnaJ_domain"/>
</dbReference>
<feature type="compositionally biased region" description="Polar residues" evidence="1">
    <location>
        <begin position="313"/>
        <end position="332"/>
    </location>
</feature>
<dbReference type="SUPFAM" id="SSF46565">
    <property type="entry name" value="Chaperone J-domain"/>
    <property type="match status" value="1"/>
</dbReference>
<sequence>MPYPSLAEEITDLIHHRLQRADRHERGRILESALTIYSRTGSVVAFFRDQPIAFYHERSGRAFTLHGIPVELEQCELAPMPRIPYLDQVLEEGGDVAPQHGRSGRAPPPCSYDRYEPSRSASFSTPSSSSSSSRRSKAHGWTRRRPSGSSTFRHTKPKDTPSAGHRRRDGYDRFSRDDRFTYDDRSAYDDRFTRDDHFDYDDRFTRAAGRAASRAAEDDARHQFERTYGSDYFTDRRGPEAPRGHYAGFPDRSESFGYNTSSRGPAASSGYSTNTSYRHVDPSGFHTETRGPSDGSSAYSSSGFYAGEPRRPATSSGYPGASSFYNTETRGPSSGASGYSSGNDSYSYNYAGGGGPRGRPASPKYNTETRGPGRSSSPDSNYSGSGGYSSSGGHSNYGYSSSSSNYDSRPPPRAQPQPQPHPCEPPANGSMADRFEWLLKRPFGFYEILGVDRGASEAQIKKAYRKLALVHHPDKHSGGGAAKAEAHRRFQAINEANETLSDARKKYAYDGNLGMVLN</sequence>
<reference evidence="3 4" key="1">
    <citation type="journal article" date="2019" name="Sci. Rep.">
        <title>A multi-omics analysis of the grapevine pathogen Lasiodiplodia theobromae reveals that temperature affects the expression of virulence- and pathogenicity-related genes.</title>
        <authorList>
            <person name="Felix C."/>
            <person name="Meneses R."/>
            <person name="Goncalves M.F.M."/>
            <person name="Tilleman L."/>
            <person name="Duarte A.S."/>
            <person name="Jorrin-Novo J.V."/>
            <person name="Van de Peer Y."/>
            <person name="Deforce D."/>
            <person name="Van Nieuwerburgh F."/>
            <person name="Esteves A.C."/>
            <person name="Alves A."/>
        </authorList>
    </citation>
    <scope>NUCLEOTIDE SEQUENCE [LARGE SCALE GENOMIC DNA]</scope>
    <source>
        <strain evidence="3 4">LA-SOL3</strain>
    </source>
</reference>
<dbReference type="InterPro" id="IPR036869">
    <property type="entry name" value="J_dom_sf"/>
</dbReference>
<feature type="domain" description="J" evidence="2">
    <location>
        <begin position="444"/>
        <end position="513"/>
    </location>
</feature>
<feature type="compositionally biased region" description="Polar residues" evidence="1">
    <location>
        <begin position="256"/>
        <end position="277"/>
    </location>
</feature>
<gene>
    <name evidence="3" type="primary">dnaJ_0</name>
    <name evidence="3" type="ORF">DBV05_g7682</name>
</gene>
<dbReference type="Proteomes" id="UP000325902">
    <property type="component" value="Unassembled WGS sequence"/>
</dbReference>
<dbReference type="Pfam" id="PF00226">
    <property type="entry name" value="DnaJ"/>
    <property type="match status" value="1"/>
</dbReference>
<dbReference type="SMART" id="SM00271">
    <property type="entry name" value="DnaJ"/>
    <property type="match status" value="1"/>
</dbReference>
<dbReference type="InterPro" id="IPR018253">
    <property type="entry name" value="DnaJ_domain_CS"/>
</dbReference>
<evidence type="ECO:0000313" key="4">
    <source>
        <dbReference type="Proteomes" id="UP000325902"/>
    </source>
</evidence>
<dbReference type="PANTHER" id="PTHR24074">
    <property type="entry name" value="CO-CHAPERONE PROTEIN DJLA"/>
    <property type="match status" value="1"/>
</dbReference>
<organism evidence="3 4">
    <name type="scientific">Lasiodiplodia theobromae</name>
    <dbReference type="NCBI Taxonomy" id="45133"/>
    <lineage>
        <taxon>Eukaryota</taxon>
        <taxon>Fungi</taxon>
        <taxon>Dikarya</taxon>
        <taxon>Ascomycota</taxon>
        <taxon>Pezizomycotina</taxon>
        <taxon>Dothideomycetes</taxon>
        <taxon>Dothideomycetes incertae sedis</taxon>
        <taxon>Botryosphaeriales</taxon>
        <taxon>Botryosphaeriaceae</taxon>
        <taxon>Lasiodiplodia</taxon>
    </lineage>
</organism>
<dbReference type="PROSITE" id="PS00636">
    <property type="entry name" value="DNAJ_1"/>
    <property type="match status" value="1"/>
</dbReference>
<dbReference type="PROSITE" id="PS50076">
    <property type="entry name" value="DNAJ_2"/>
    <property type="match status" value="1"/>
</dbReference>
<comment type="caution">
    <text evidence="3">The sequence shown here is derived from an EMBL/GenBank/DDBJ whole genome shotgun (WGS) entry which is preliminary data.</text>
</comment>
<name>A0A5N5D7B5_9PEZI</name>
<dbReference type="AlphaFoldDB" id="A0A5N5D7B5"/>
<feature type="compositionally biased region" description="Basic and acidic residues" evidence="1">
    <location>
        <begin position="215"/>
        <end position="225"/>
    </location>
</feature>
<feature type="compositionally biased region" description="Basic residues" evidence="1">
    <location>
        <begin position="134"/>
        <end position="146"/>
    </location>
</feature>
<evidence type="ECO:0000313" key="3">
    <source>
        <dbReference type="EMBL" id="KAB2573639.1"/>
    </source>
</evidence>
<protein>
    <submittedName>
        <fullName evidence="3">Chaperone protein DnaJ</fullName>
    </submittedName>
</protein>
<evidence type="ECO:0000259" key="2">
    <source>
        <dbReference type="PROSITE" id="PS50076"/>
    </source>
</evidence>
<feature type="compositionally biased region" description="Low complexity" evidence="1">
    <location>
        <begin position="118"/>
        <end position="133"/>
    </location>
</feature>
<dbReference type="CDD" id="cd06257">
    <property type="entry name" value="DnaJ"/>
    <property type="match status" value="1"/>
</dbReference>
<feature type="compositionally biased region" description="Low complexity" evidence="1">
    <location>
        <begin position="391"/>
        <end position="408"/>
    </location>
</feature>
<dbReference type="EMBL" id="VCHE01000055">
    <property type="protein sequence ID" value="KAB2573639.1"/>
    <property type="molecule type" value="Genomic_DNA"/>
</dbReference>
<accession>A0A5N5D7B5</accession>